<keyword evidence="2" id="KW-1185">Reference proteome</keyword>
<protein>
    <recommendedName>
        <fullName evidence="3">Reverse transcriptase zinc-binding domain-containing protein</fullName>
    </recommendedName>
</protein>
<gene>
    <name evidence="1" type="primary">PARPA_08370.1 scaffold 32802</name>
</gene>
<evidence type="ECO:0000313" key="2">
    <source>
        <dbReference type="Proteomes" id="UP000054107"/>
    </source>
</evidence>
<dbReference type="AlphaFoldDB" id="A0A0B7NFP6"/>
<evidence type="ECO:0008006" key="3">
    <source>
        <dbReference type="Google" id="ProtNLM"/>
    </source>
</evidence>
<reference evidence="1 2" key="1">
    <citation type="submission" date="2014-09" db="EMBL/GenBank/DDBJ databases">
        <authorList>
            <person name="Ellenberger Sabrina"/>
        </authorList>
    </citation>
    <scope>NUCLEOTIDE SEQUENCE [LARGE SCALE GENOMIC DNA]</scope>
    <source>
        <strain evidence="1 2">CBS 412.66</strain>
    </source>
</reference>
<dbReference type="EMBL" id="LN731048">
    <property type="protein sequence ID" value="CEP14205.1"/>
    <property type="molecule type" value="Genomic_DNA"/>
</dbReference>
<proteinExistence type="predicted"/>
<dbReference type="STRING" id="35722.A0A0B7NFP6"/>
<feature type="non-terminal residue" evidence="1">
    <location>
        <position position="1"/>
    </location>
</feature>
<name>A0A0B7NFP6_9FUNG</name>
<evidence type="ECO:0000313" key="1">
    <source>
        <dbReference type="EMBL" id="CEP14205.1"/>
    </source>
</evidence>
<organism evidence="1 2">
    <name type="scientific">Parasitella parasitica</name>
    <dbReference type="NCBI Taxonomy" id="35722"/>
    <lineage>
        <taxon>Eukaryota</taxon>
        <taxon>Fungi</taxon>
        <taxon>Fungi incertae sedis</taxon>
        <taxon>Mucoromycota</taxon>
        <taxon>Mucoromycotina</taxon>
        <taxon>Mucoromycetes</taxon>
        <taxon>Mucorales</taxon>
        <taxon>Mucorineae</taxon>
        <taxon>Mucoraceae</taxon>
        <taxon>Parasitella</taxon>
    </lineage>
</organism>
<sequence length="136" mass="15765">GIDPIMYLPMSVHERSRLIRWRMGWLPGKPQACRNCNQINTLTTQQHAIICFQINENIDMNIHSFLNMIPKHPPRSAAQKFYWTTRWTVLQQFLFNLEAICLPPDEPINPASYTDQSPFVAWINGSSRLTTPLVLT</sequence>
<dbReference type="Proteomes" id="UP000054107">
    <property type="component" value="Unassembled WGS sequence"/>
</dbReference>
<accession>A0A0B7NFP6</accession>
<dbReference type="OrthoDB" id="2229517at2759"/>